<dbReference type="Gene3D" id="1.20.1260.100">
    <property type="entry name" value="TspO/MBR protein"/>
    <property type="match status" value="1"/>
</dbReference>
<evidence type="ECO:0000313" key="9">
    <source>
        <dbReference type="Proteomes" id="UP000287866"/>
    </source>
</evidence>
<reference evidence="8" key="1">
    <citation type="submission" date="2020-03" db="EMBL/GenBank/DDBJ databases">
        <title>Phycicoccus flavus sp. nov., a novel endophytic actinobacterium isolated from branch of Kandelia candel.</title>
        <authorList>
            <person name="Tuo L."/>
        </authorList>
    </citation>
    <scope>NUCLEOTIDE SEQUENCE</scope>
    <source>
        <strain evidence="8">CMS6Z-2</strain>
    </source>
</reference>
<dbReference type="RefSeq" id="WP_165566771.1">
    <property type="nucleotide sequence ID" value="NZ_SAYU02000054.1"/>
</dbReference>
<gene>
    <name evidence="8" type="ORF">EPD83_014710</name>
</gene>
<dbReference type="AlphaFoldDB" id="A0A8T6R6V7"/>
<dbReference type="PANTHER" id="PTHR10057">
    <property type="entry name" value="PERIPHERAL-TYPE BENZODIAZEPINE RECEPTOR"/>
    <property type="match status" value="1"/>
</dbReference>
<sequence>MNRALRAVLAIAPPVAAAAIGGLSARDAPESYGRLDTPPWSPPASAFGPAWTVLYALNGVVGWRTAGREDRTALTLHLGQLALNAAWTPLFFAAERRRAALGVVLALDAAIVAEMVVLAREDETAAALLAPYLAWCGYATALNASIVHRNPD</sequence>
<keyword evidence="5 6" id="KW-0472">Membrane</keyword>
<proteinExistence type="inferred from homology"/>
<dbReference type="GO" id="GO:0016020">
    <property type="term" value="C:membrane"/>
    <property type="evidence" value="ECO:0007669"/>
    <property type="project" value="UniProtKB-SubCell"/>
</dbReference>
<evidence type="ECO:0000256" key="3">
    <source>
        <dbReference type="ARBA" id="ARBA00022692"/>
    </source>
</evidence>
<evidence type="ECO:0000256" key="5">
    <source>
        <dbReference type="ARBA" id="ARBA00023136"/>
    </source>
</evidence>
<feature type="chain" id="PRO_5040766666" evidence="7">
    <location>
        <begin position="19"/>
        <end position="152"/>
    </location>
</feature>
<comment type="caution">
    <text evidence="8">The sequence shown here is derived from an EMBL/GenBank/DDBJ whole genome shotgun (WGS) entry which is preliminary data.</text>
</comment>
<evidence type="ECO:0000256" key="7">
    <source>
        <dbReference type="SAM" id="SignalP"/>
    </source>
</evidence>
<keyword evidence="3 6" id="KW-0812">Transmembrane</keyword>
<feature type="transmembrane region" description="Helical" evidence="6">
    <location>
        <begin position="99"/>
        <end position="119"/>
    </location>
</feature>
<dbReference type="InterPro" id="IPR038330">
    <property type="entry name" value="TspO/MBR-related_sf"/>
</dbReference>
<dbReference type="PANTHER" id="PTHR10057:SF0">
    <property type="entry name" value="TRANSLOCATOR PROTEIN"/>
    <property type="match status" value="1"/>
</dbReference>
<keyword evidence="4 6" id="KW-1133">Transmembrane helix</keyword>
<evidence type="ECO:0000313" key="8">
    <source>
        <dbReference type="EMBL" id="NHA69293.1"/>
    </source>
</evidence>
<keyword evidence="7" id="KW-0732">Signal</keyword>
<evidence type="ECO:0000256" key="4">
    <source>
        <dbReference type="ARBA" id="ARBA00022989"/>
    </source>
</evidence>
<dbReference type="CDD" id="cd15904">
    <property type="entry name" value="TSPO_MBR"/>
    <property type="match status" value="1"/>
</dbReference>
<organism evidence="8 9">
    <name type="scientific">Phycicoccus flavus</name>
    <dbReference type="NCBI Taxonomy" id="2502783"/>
    <lineage>
        <taxon>Bacteria</taxon>
        <taxon>Bacillati</taxon>
        <taxon>Actinomycetota</taxon>
        <taxon>Actinomycetes</taxon>
        <taxon>Micrococcales</taxon>
        <taxon>Intrasporangiaceae</taxon>
        <taxon>Phycicoccus</taxon>
    </lineage>
</organism>
<dbReference type="Proteomes" id="UP000287866">
    <property type="component" value="Unassembled WGS sequence"/>
</dbReference>
<name>A0A8T6R6V7_9MICO</name>
<dbReference type="FunFam" id="1.20.1260.100:FF:000001">
    <property type="entry name" value="translocator protein 2"/>
    <property type="match status" value="1"/>
</dbReference>
<protein>
    <submittedName>
        <fullName evidence="8">Tryptophan-rich sensory protein</fullName>
    </submittedName>
</protein>
<evidence type="ECO:0000256" key="2">
    <source>
        <dbReference type="ARBA" id="ARBA00007524"/>
    </source>
</evidence>
<feature type="transmembrane region" description="Helical" evidence="6">
    <location>
        <begin position="41"/>
        <end position="61"/>
    </location>
</feature>
<comment type="subcellular location">
    <subcellularLocation>
        <location evidence="1">Membrane</location>
        <topology evidence="1">Multi-pass membrane protein</topology>
    </subcellularLocation>
</comment>
<keyword evidence="9" id="KW-1185">Reference proteome</keyword>
<dbReference type="GO" id="GO:0033013">
    <property type="term" value="P:tetrapyrrole metabolic process"/>
    <property type="evidence" value="ECO:0007669"/>
    <property type="project" value="UniProtKB-ARBA"/>
</dbReference>
<feature type="signal peptide" evidence="7">
    <location>
        <begin position="1"/>
        <end position="18"/>
    </location>
</feature>
<comment type="similarity">
    <text evidence="2">Belongs to the TspO/BZRP family.</text>
</comment>
<feature type="transmembrane region" description="Helical" evidence="6">
    <location>
        <begin position="126"/>
        <end position="146"/>
    </location>
</feature>
<dbReference type="InterPro" id="IPR004307">
    <property type="entry name" value="TspO_MBR"/>
</dbReference>
<accession>A0A8T6R6V7</accession>
<dbReference type="EMBL" id="SAYU02000054">
    <property type="protein sequence ID" value="NHA69293.1"/>
    <property type="molecule type" value="Genomic_DNA"/>
</dbReference>
<dbReference type="Pfam" id="PF03073">
    <property type="entry name" value="TspO_MBR"/>
    <property type="match status" value="1"/>
</dbReference>
<dbReference type="PIRSF" id="PIRSF005859">
    <property type="entry name" value="PBR"/>
    <property type="match status" value="1"/>
</dbReference>
<evidence type="ECO:0000256" key="6">
    <source>
        <dbReference type="SAM" id="Phobius"/>
    </source>
</evidence>
<evidence type="ECO:0000256" key="1">
    <source>
        <dbReference type="ARBA" id="ARBA00004141"/>
    </source>
</evidence>